<dbReference type="EMBL" id="LMZQ01000011">
    <property type="protein sequence ID" value="KRT15249.1"/>
    <property type="molecule type" value="Genomic_DNA"/>
</dbReference>
<gene>
    <name evidence="1" type="ORF">ASU31_15325</name>
</gene>
<evidence type="ECO:0000313" key="2">
    <source>
        <dbReference type="Proteomes" id="UP000051950"/>
    </source>
</evidence>
<accession>A0A0T5VN27</accession>
<proteinExistence type="predicted"/>
<dbReference type="AlphaFoldDB" id="A0A0T5VN27"/>
<protein>
    <submittedName>
        <fullName evidence="1">Uncharacterized protein</fullName>
    </submittedName>
</protein>
<organism evidence="1 2">
    <name type="scientific">Pedobacter ginsenosidimutans</name>
    <dbReference type="NCBI Taxonomy" id="687842"/>
    <lineage>
        <taxon>Bacteria</taxon>
        <taxon>Pseudomonadati</taxon>
        <taxon>Bacteroidota</taxon>
        <taxon>Sphingobacteriia</taxon>
        <taxon>Sphingobacteriales</taxon>
        <taxon>Sphingobacteriaceae</taxon>
        <taxon>Pedobacter</taxon>
    </lineage>
</organism>
<keyword evidence="2" id="KW-1185">Reference proteome</keyword>
<dbReference type="OrthoDB" id="947646at2"/>
<sequence>MENKNNLETVPAQYIGSEMDVIEHRNCSTPAEAIKVFERACTRLLSVNEWGHYPGISAFQLIDPQGIRAERQARLNDYIRIDIPGPGTQAGMGYDWVQIEEITTETDGKKQVLSMRVRPCAHPLSQKKETAHFLKSEATSSFIITQTGLHVSAEEHARNEVPNTDNGSLYDKGRNFMVGMAAKLGFSYPQWKGLVKALLQD</sequence>
<reference evidence="1 2" key="1">
    <citation type="submission" date="2015-11" db="EMBL/GenBank/DDBJ databases">
        <title>Sequence of Pedobacter ginsenosidimutans.</title>
        <authorList>
            <person name="Carson E."/>
            <person name="Keyser V."/>
            <person name="Newman J."/>
            <person name="Miller J."/>
        </authorList>
    </citation>
    <scope>NUCLEOTIDE SEQUENCE [LARGE SCALE GENOMIC DNA]</scope>
    <source>
        <strain evidence="1 2">KACC 14530</strain>
    </source>
</reference>
<dbReference type="Proteomes" id="UP000051950">
    <property type="component" value="Unassembled WGS sequence"/>
</dbReference>
<dbReference type="STRING" id="687842.ASU31_15325"/>
<evidence type="ECO:0000313" key="1">
    <source>
        <dbReference type="EMBL" id="KRT15249.1"/>
    </source>
</evidence>
<name>A0A0T5VN27_9SPHI</name>
<comment type="caution">
    <text evidence="1">The sequence shown here is derived from an EMBL/GenBank/DDBJ whole genome shotgun (WGS) entry which is preliminary data.</text>
</comment>